<dbReference type="SUPFAM" id="SSF51905">
    <property type="entry name" value="FAD/NAD(P)-binding domain"/>
    <property type="match status" value="1"/>
</dbReference>
<dbReference type="GO" id="GO:0050660">
    <property type="term" value="F:flavin adenine dinucleotide binding"/>
    <property type="evidence" value="ECO:0007669"/>
    <property type="project" value="TreeGrafter"/>
</dbReference>
<organism evidence="8 9">
    <name type="scientific">Propioniciclava coleopterorum</name>
    <dbReference type="NCBI Taxonomy" id="2714937"/>
    <lineage>
        <taxon>Bacteria</taxon>
        <taxon>Bacillati</taxon>
        <taxon>Actinomycetota</taxon>
        <taxon>Actinomycetes</taxon>
        <taxon>Propionibacteriales</taxon>
        <taxon>Propionibacteriaceae</taxon>
        <taxon>Propioniciclava</taxon>
    </lineage>
</organism>
<keyword evidence="3 4" id="KW-0274">FAD</keyword>
<feature type="binding site" evidence="4">
    <location>
        <position position="113"/>
    </location>
    <ligand>
        <name>FAD</name>
        <dbReference type="ChEBI" id="CHEBI:57692"/>
    </ligand>
</feature>
<proteinExistence type="inferred from homology"/>
<feature type="domain" description="Pyridine nucleotide-disulphide oxidoreductase dimerisation" evidence="6">
    <location>
        <begin position="349"/>
        <end position="454"/>
    </location>
</feature>
<dbReference type="InterPro" id="IPR023753">
    <property type="entry name" value="FAD/NAD-binding_dom"/>
</dbReference>
<dbReference type="InterPro" id="IPR016156">
    <property type="entry name" value="FAD/NAD-linked_Rdtase_dimer_sf"/>
</dbReference>
<dbReference type="EMBL" id="CP049865">
    <property type="protein sequence ID" value="QIK72499.1"/>
    <property type="molecule type" value="Genomic_DNA"/>
</dbReference>
<protein>
    <submittedName>
        <fullName evidence="8">NAD(P)/FAD-dependent oxidoreductase</fullName>
    </submittedName>
</protein>
<feature type="binding site" evidence="4">
    <location>
        <position position="53"/>
    </location>
    <ligand>
        <name>FAD</name>
        <dbReference type="ChEBI" id="CHEBI:57692"/>
    </ligand>
</feature>
<dbReference type="Gene3D" id="3.50.50.60">
    <property type="entry name" value="FAD/NAD(P)-binding domain"/>
    <property type="match status" value="2"/>
</dbReference>
<dbReference type="PRINTS" id="PR00368">
    <property type="entry name" value="FADPNR"/>
</dbReference>
<dbReference type="InterPro" id="IPR004099">
    <property type="entry name" value="Pyr_nucl-diS_OxRdtase_dimer"/>
</dbReference>
<comment type="similarity">
    <text evidence="1">Belongs to the class-I pyridine nucleotide-disulfide oxidoreductase family.</text>
</comment>
<name>A0A6G7Y709_9ACTN</name>
<feature type="disulfide bond" description="Redox-active" evidence="5">
    <location>
        <begin position="44"/>
        <end position="49"/>
    </location>
</feature>
<dbReference type="SUPFAM" id="SSF55424">
    <property type="entry name" value="FAD/NAD-linked reductases, dimerisation (C-terminal) domain"/>
    <property type="match status" value="1"/>
</dbReference>
<dbReference type="GO" id="GO:0003955">
    <property type="term" value="F:NAD(P)H dehydrogenase (quinone) activity"/>
    <property type="evidence" value="ECO:0007669"/>
    <property type="project" value="TreeGrafter"/>
</dbReference>
<keyword evidence="2" id="KW-0285">Flavoprotein</keyword>
<evidence type="ECO:0000256" key="3">
    <source>
        <dbReference type="ARBA" id="ARBA00022827"/>
    </source>
</evidence>
<dbReference type="PRINTS" id="PR00411">
    <property type="entry name" value="PNDRDTASEI"/>
</dbReference>
<dbReference type="Gene3D" id="3.30.390.30">
    <property type="match status" value="1"/>
</dbReference>
<evidence type="ECO:0000256" key="2">
    <source>
        <dbReference type="ARBA" id="ARBA00022630"/>
    </source>
</evidence>
<evidence type="ECO:0000256" key="5">
    <source>
        <dbReference type="PIRSR" id="PIRSR000350-4"/>
    </source>
</evidence>
<dbReference type="KEGG" id="prv:G7070_09760"/>
<comment type="cofactor">
    <cofactor evidence="4">
        <name>FAD</name>
        <dbReference type="ChEBI" id="CHEBI:57692"/>
    </cofactor>
    <text evidence="4">Binds 1 FAD per subunit.</text>
</comment>
<evidence type="ECO:0000259" key="7">
    <source>
        <dbReference type="Pfam" id="PF07992"/>
    </source>
</evidence>
<dbReference type="Pfam" id="PF07992">
    <property type="entry name" value="Pyr_redox_2"/>
    <property type="match status" value="1"/>
</dbReference>
<evidence type="ECO:0000256" key="4">
    <source>
        <dbReference type="PIRSR" id="PIRSR000350-3"/>
    </source>
</evidence>
<feature type="domain" description="FAD/NAD(P)-binding" evidence="7">
    <location>
        <begin position="6"/>
        <end position="289"/>
    </location>
</feature>
<evidence type="ECO:0000313" key="8">
    <source>
        <dbReference type="EMBL" id="QIK72499.1"/>
    </source>
</evidence>
<dbReference type="RefSeq" id="WP_166233573.1">
    <property type="nucleotide sequence ID" value="NZ_CP049865.1"/>
</dbReference>
<evidence type="ECO:0000313" key="9">
    <source>
        <dbReference type="Proteomes" id="UP000501058"/>
    </source>
</evidence>
<keyword evidence="4" id="KW-0520">NAD</keyword>
<dbReference type="PIRSF" id="PIRSF000350">
    <property type="entry name" value="Mercury_reductase_MerA"/>
    <property type="match status" value="1"/>
</dbReference>
<evidence type="ECO:0000256" key="1">
    <source>
        <dbReference type="ARBA" id="ARBA00007532"/>
    </source>
</evidence>
<dbReference type="InterPro" id="IPR001100">
    <property type="entry name" value="Pyr_nuc-diS_OxRdtase"/>
</dbReference>
<reference evidence="8 9" key="1">
    <citation type="submission" date="2020-03" db="EMBL/GenBank/DDBJ databases">
        <title>Propioniciclava sp. nov., isolated from Hydrophilus acuminatus.</title>
        <authorList>
            <person name="Hyun D.-W."/>
            <person name="Bae J.-W."/>
        </authorList>
    </citation>
    <scope>NUCLEOTIDE SEQUENCE [LARGE SCALE GENOMIC DNA]</scope>
    <source>
        <strain evidence="8 9">HDW11</strain>
    </source>
</reference>
<keyword evidence="4" id="KW-0547">Nucleotide-binding</keyword>
<sequence>MADDAFDFIVIGAGPVGENVAQYATQGTDLTAALIDGELFGGECSYYACMPSKALLRPVSVLRTASHLPGVTGATLDARALLARRDAWVAHYDDAGQVRWATDAGLRPIRGHGRLIGERRVRVEGPDGARDLEARCAVVIATGSVPVVPALFRDLAPWGSRDATGVREVPGTLAVVGGGVVAVEAATWLAALGSDVTLLVRGERVLASAEPFASDLVAAGLRSAGVDVRFGVEASGAHRPHAHDTGLGRIHGGHVTLDLPDGPLTVEEVLVATGRRPRLDDLGLDAVGLGRDDVTAGRLPDWLLAVGDASGEAPLTHWGKYRARVVGADLAHRFGGAPPDADPPESVPVPQVIFTDPQVATVGLTEAAARDAGHRVVTSSAPWDAASGAALLQDDAAGRAQLVVDADEGVLLGATFVGPDTAELVHAATIALVGGIPVRVLRHAVPSYPTASELWLRLLEDLPVELRRAPGTL</sequence>
<dbReference type="PANTHER" id="PTHR43014:SF2">
    <property type="entry name" value="MERCURIC REDUCTASE"/>
    <property type="match status" value="1"/>
</dbReference>
<feature type="binding site" evidence="4">
    <location>
        <begin position="177"/>
        <end position="184"/>
    </location>
    <ligand>
        <name>NAD(+)</name>
        <dbReference type="ChEBI" id="CHEBI:57540"/>
    </ligand>
</feature>
<dbReference type="Proteomes" id="UP000501058">
    <property type="component" value="Chromosome"/>
</dbReference>
<dbReference type="Pfam" id="PF02852">
    <property type="entry name" value="Pyr_redox_dim"/>
    <property type="match status" value="1"/>
</dbReference>
<keyword evidence="9" id="KW-1185">Reference proteome</keyword>
<accession>A0A6G7Y709</accession>
<dbReference type="InterPro" id="IPR036188">
    <property type="entry name" value="FAD/NAD-bd_sf"/>
</dbReference>
<dbReference type="AlphaFoldDB" id="A0A6G7Y709"/>
<evidence type="ECO:0000259" key="6">
    <source>
        <dbReference type="Pfam" id="PF02852"/>
    </source>
</evidence>
<feature type="binding site" evidence="4">
    <location>
        <position position="308"/>
    </location>
    <ligand>
        <name>FAD</name>
        <dbReference type="ChEBI" id="CHEBI:57692"/>
    </ligand>
</feature>
<gene>
    <name evidence="8" type="ORF">G7070_09760</name>
</gene>
<dbReference type="PANTHER" id="PTHR43014">
    <property type="entry name" value="MERCURIC REDUCTASE"/>
    <property type="match status" value="1"/>
</dbReference>
<feature type="binding site" evidence="4">
    <location>
        <begin position="142"/>
        <end position="144"/>
    </location>
    <ligand>
        <name>FAD</name>
        <dbReference type="ChEBI" id="CHEBI:57692"/>
    </ligand>
</feature>
<feature type="binding site" evidence="4">
    <location>
        <position position="274"/>
    </location>
    <ligand>
        <name>NAD(+)</name>
        <dbReference type="ChEBI" id="CHEBI:57540"/>
    </ligand>
</feature>